<keyword evidence="2" id="KW-1185">Reference proteome</keyword>
<protein>
    <submittedName>
        <fullName evidence="1">Uncharacterized protein</fullName>
    </submittedName>
</protein>
<evidence type="ECO:0000313" key="1">
    <source>
        <dbReference type="EMBL" id="PNH12264.1"/>
    </source>
</evidence>
<evidence type="ECO:0000313" key="2">
    <source>
        <dbReference type="Proteomes" id="UP000236333"/>
    </source>
</evidence>
<reference evidence="1 2" key="1">
    <citation type="journal article" date="2017" name="Mol. Biol. Evol.">
        <title>The 4-celled Tetrabaena socialis nuclear genome reveals the essential components for genetic control of cell number at the origin of multicellularity in the volvocine lineage.</title>
        <authorList>
            <person name="Featherston J."/>
            <person name="Arakaki Y."/>
            <person name="Hanschen E.R."/>
            <person name="Ferris P.J."/>
            <person name="Michod R.E."/>
            <person name="Olson B.J.S.C."/>
            <person name="Nozaki H."/>
            <person name="Durand P.M."/>
        </authorList>
    </citation>
    <scope>NUCLEOTIDE SEQUENCE [LARGE SCALE GENOMIC DNA]</scope>
    <source>
        <strain evidence="1 2">NIES-571</strain>
    </source>
</reference>
<dbReference type="AlphaFoldDB" id="A0A2J8AIC1"/>
<organism evidence="1 2">
    <name type="scientific">Tetrabaena socialis</name>
    <dbReference type="NCBI Taxonomy" id="47790"/>
    <lineage>
        <taxon>Eukaryota</taxon>
        <taxon>Viridiplantae</taxon>
        <taxon>Chlorophyta</taxon>
        <taxon>core chlorophytes</taxon>
        <taxon>Chlorophyceae</taxon>
        <taxon>CS clade</taxon>
        <taxon>Chlamydomonadales</taxon>
        <taxon>Tetrabaenaceae</taxon>
        <taxon>Tetrabaena</taxon>
    </lineage>
</organism>
<sequence>MRTCTHAEAVDPRMVVITAARLRLGAVQARVAVEVAASAKKVESALGGTVSLGSMASGTQAAAHRRKVLGLSEAEGAEISATASMDEAAKKAEADDDASFF</sequence>
<comment type="caution">
    <text evidence="1">The sequence shown here is derived from an EMBL/GenBank/DDBJ whole genome shotgun (WGS) entry which is preliminary data.</text>
</comment>
<name>A0A2J8AIC1_9CHLO</name>
<dbReference type="EMBL" id="PGGS01000012">
    <property type="protein sequence ID" value="PNH12264.1"/>
    <property type="molecule type" value="Genomic_DNA"/>
</dbReference>
<gene>
    <name evidence="1" type="ORF">TSOC_000867</name>
</gene>
<dbReference type="Proteomes" id="UP000236333">
    <property type="component" value="Unassembled WGS sequence"/>
</dbReference>
<accession>A0A2J8AIC1</accession>
<proteinExistence type="predicted"/>